<dbReference type="InterPro" id="IPR003591">
    <property type="entry name" value="Leu-rich_rpt_typical-subtyp"/>
</dbReference>
<dbReference type="Pfam" id="PF00560">
    <property type="entry name" value="LRR_1"/>
    <property type="match status" value="8"/>
</dbReference>
<evidence type="ECO:0000313" key="17">
    <source>
        <dbReference type="Proteomes" id="UP001341281"/>
    </source>
</evidence>
<feature type="domain" description="Disease resistance R13L4/SHOC-2-like LRR" evidence="15">
    <location>
        <begin position="539"/>
        <end position="627"/>
    </location>
</feature>
<evidence type="ECO:0000313" key="16">
    <source>
        <dbReference type="EMBL" id="WVZ51098.1"/>
    </source>
</evidence>
<evidence type="ECO:0000256" key="7">
    <source>
        <dbReference type="ARBA" id="ARBA00022729"/>
    </source>
</evidence>
<comment type="similarity">
    <text evidence="2">Belongs to the RLP family.</text>
</comment>
<accession>A0AAQ3SDE4</accession>
<dbReference type="SUPFAM" id="SSF52047">
    <property type="entry name" value="RNI-like"/>
    <property type="match status" value="1"/>
</dbReference>
<keyword evidence="17" id="KW-1185">Reference proteome</keyword>
<evidence type="ECO:0000256" key="3">
    <source>
        <dbReference type="ARBA" id="ARBA00022475"/>
    </source>
</evidence>
<dbReference type="Pfam" id="PF23598">
    <property type="entry name" value="LRR_14"/>
    <property type="match status" value="2"/>
</dbReference>
<evidence type="ECO:0000256" key="10">
    <source>
        <dbReference type="ARBA" id="ARBA00023136"/>
    </source>
</evidence>
<dbReference type="InterPro" id="IPR032675">
    <property type="entry name" value="LRR_dom_sf"/>
</dbReference>
<reference evidence="16 17" key="1">
    <citation type="submission" date="2024-02" db="EMBL/GenBank/DDBJ databases">
        <title>High-quality chromosome-scale genome assembly of Pensacola bahiagrass (Paspalum notatum Flugge var. saurae).</title>
        <authorList>
            <person name="Vega J.M."/>
            <person name="Podio M."/>
            <person name="Orjuela J."/>
            <person name="Siena L.A."/>
            <person name="Pessino S.C."/>
            <person name="Combes M.C."/>
            <person name="Mariac C."/>
            <person name="Albertini E."/>
            <person name="Pupilli F."/>
            <person name="Ortiz J.P.A."/>
            <person name="Leblanc O."/>
        </authorList>
    </citation>
    <scope>NUCLEOTIDE SEQUENCE [LARGE SCALE GENOMIC DNA]</scope>
    <source>
        <strain evidence="16">R1</strain>
        <tissue evidence="16">Leaf</tissue>
    </source>
</reference>
<feature type="non-terminal residue" evidence="16">
    <location>
        <position position="1"/>
    </location>
</feature>
<dbReference type="FunFam" id="3.80.10.10:FF:000111">
    <property type="entry name" value="LRR receptor-like serine/threonine-protein kinase ERECTA"/>
    <property type="match status" value="1"/>
</dbReference>
<keyword evidence="9 12" id="KW-1133">Transmembrane helix</keyword>
<feature type="transmembrane region" description="Helical" evidence="12">
    <location>
        <begin position="811"/>
        <end position="833"/>
    </location>
</feature>
<dbReference type="InterPro" id="IPR046956">
    <property type="entry name" value="RLP23-like"/>
</dbReference>
<feature type="domain" description="Disease resistance R13L4/SHOC-2-like LRR" evidence="15">
    <location>
        <begin position="189"/>
        <end position="396"/>
    </location>
</feature>
<keyword evidence="7 13" id="KW-0732">Signal</keyword>
<dbReference type="Proteomes" id="UP001341281">
    <property type="component" value="Chromosome 01"/>
</dbReference>
<keyword evidence="4" id="KW-0433">Leucine-rich repeat</keyword>
<evidence type="ECO:0000256" key="5">
    <source>
        <dbReference type="ARBA" id="ARBA00022626"/>
    </source>
</evidence>
<evidence type="ECO:0000256" key="4">
    <source>
        <dbReference type="ARBA" id="ARBA00022614"/>
    </source>
</evidence>
<dbReference type="InterPro" id="IPR001611">
    <property type="entry name" value="Leu-rich_rpt"/>
</dbReference>
<dbReference type="PANTHER" id="PTHR48063">
    <property type="entry name" value="LRR RECEPTOR-LIKE KINASE"/>
    <property type="match status" value="1"/>
</dbReference>
<evidence type="ECO:0000256" key="6">
    <source>
        <dbReference type="ARBA" id="ARBA00022692"/>
    </source>
</evidence>
<dbReference type="SUPFAM" id="SSF52058">
    <property type="entry name" value="L domain-like"/>
    <property type="match status" value="1"/>
</dbReference>
<dbReference type="GO" id="GO:0005886">
    <property type="term" value="C:plasma membrane"/>
    <property type="evidence" value="ECO:0007669"/>
    <property type="project" value="UniProtKB-SubCell"/>
</dbReference>
<organism evidence="16 17">
    <name type="scientific">Paspalum notatum var. saurae</name>
    <dbReference type="NCBI Taxonomy" id="547442"/>
    <lineage>
        <taxon>Eukaryota</taxon>
        <taxon>Viridiplantae</taxon>
        <taxon>Streptophyta</taxon>
        <taxon>Embryophyta</taxon>
        <taxon>Tracheophyta</taxon>
        <taxon>Spermatophyta</taxon>
        <taxon>Magnoliopsida</taxon>
        <taxon>Liliopsida</taxon>
        <taxon>Poales</taxon>
        <taxon>Poaceae</taxon>
        <taxon>PACMAD clade</taxon>
        <taxon>Panicoideae</taxon>
        <taxon>Andropogonodae</taxon>
        <taxon>Paspaleae</taxon>
        <taxon>Paspalinae</taxon>
        <taxon>Paspalum</taxon>
    </lineage>
</organism>
<dbReference type="AlphaFoldDB" id="A0AAQ3SDE4"/>
<keyword evidence="6 12" id="KW-0812">Transmembrane</keyword>
<keyword evidence="10 12" id="KW-0472">Membrane</keyword>
<comment type="subcellular location">
    <subcellularLocation>
        <location evidence="1">Cell membrane</location>
        <topology evidence="1">Single-pass type I membrane protein</topology>
    </subcellularLocation>
</comment>
<dbReference type="Gene3D" id="3.80.10.10">
    <property type="entry name" value="Ribonuclease Inhibitor"/>
    <property type="match status" value="3"/>
</dbReference>
<keyword evidence="5" id="KW-1070">Brassinosteroid signaling pathway</keyword>
<sequence>MPLLTATIAGSFLLMITTNALQQPKQNSDSNFWATCIPHEREALLAFKQGITGDPAGILDSWKRPDGHGEQNCCRWRGVRCSKLTGHVQKLGLGNSNYGIYSHTALVGQISRSLLALEHMQHLDLSYNNLRGPTGHIPEFLGSLKNLVYLNLSGTSFNGSVPLQFGNLIRLQYLDLSYMGATHSTDVSWLTHLSFLQYLNLDSVNLSTIVDWPHVVNMLPSLKALHLSSCSLSGMLPDSVRQLASLVILDLSRNSYTGPLPEFIGNLTSLNRLDLSWNNFTGHLPASIRYITGLRILELSHNKLTRLPPEIGTLSNLTGMYVSHNLLDGIITEKHFGSLNSLQAIDLSSNFLKIRISPRWKPPTILQIVNFMNCKMGPLFPAWLQWLVGIHYLDISSAGIDDWIPDWFPIAFLNVRYLSMSGNQLKGQLPVNMEIMTSVEVLYLDNNKLTGQIPKLPQNLTSFDICVNSLSGPLPANIGLPKLRLLSVASNRITGHLPISICRSGRLRTLVLANNHLEGGLPECFGNKFMLFLDLSNNSFSGMLPPSLQKSEMLQVLQFSRNMFSGRLPEWIGKLKRLRFLGLSKNMFSGNIPINLTNLQCLQYLDISENGISGSLPSELANLKSLKLKYRQGICSNVIHAELYEHNFSTILKGQLLFYESIPRIIRLNMTIIDLSSNDITGEIPEEIATLDGLLSLNLSQNHFSGNIPSKIGSMQLLESVDLSNNKLSGEIPASLSNLTFLGYLDLSYNNLTGAIPSGSQLDTLYTEYPYMYSGNNGLCGPPLNKDCSSGNDPSEKGHFTRTEEGYWSGFFYIGLEYGFLASILLVSCALLFRKRWRIAYFQLFDKLFDKAYVLMAITWEKLIRKRTENACRPGFSYIDLSMAFWQAFFWFHVPYCSGNAGELLTSNYLTSFLTKHTCLLGQGSSGKEMKTLYSGWYQ</sequence>
<feature type="signal peptide" evidence="13">
    <location>
        <begin position="1"/>
        <end position="20"/>
    </location>
</feature>
<evidence type="ECO:0000256" key="13">
    <source>
        <dbReference type="SAM" id="SignalP"/>
    </source>
</evidence>
<evidence type="ECO:0000256" key="9">
    <source>
        <dbReference type="ARBA" id="ARBA00022989"/>
    </source>
</evidence>
<dbReference type="Pfam" id="PF08263">
    <property type="entry name" value="LRRNT_2"/>
    <property type="match status" value="1"/>
</dbReference>
<name>A0AAQ3SDE4_PASNO</name>
<evidence type="ECO:0008006" key="18">
    <source>
        <dbReference type="Google" id="ProtNLM"/>
    </source>
</evidence>
<feature type="domain" description="Leucine-rich repeat-containing N-terminal plant-type" evidence="14">
    <location>
        <begin position="38"/>
        <end position="82"/>
    </location>
</feature>
<dbReference type="InterPro" id="IPR013210">
    <property type="entry name" value="LRR_N_plant-typ"/>
</dbReference>
<evidence type="ECO:0000256" key="8">
    <source>
        <dbReference type="ARBA" id="ARBA00022737"/>
    </source>
</evidence>
<keyword evidence="8" id="KW-0677">Repeat</keyword>
<evidence type="ECO:0000256" key="11">
    <source>
        <dbReference type="ARBA" id="ARBA00023180"/>
    </source>
</evidence>
<evidence type="ECO:0000259" key="14">
    <source>
        <dbReference type="Pfam" id="PF08263"/>
    </source>
</evidence>
<evidence type="ECO:0000259" key="15">
    <source>
        <dbReference type="Pfam" id="PF23598"/>
    </source>
</evidence>
<dbReference type="PANTHER" id="PTHR48063:SF40">
    <property type="entry name" value="LEUCINE-RICH REPEAT-CONTAINING N-TERMINAL PLANT-TYPE DOMAIN-CONTAINING PROTEIN"/>
    <property type="match status" value="1"/>
</dbReference>
<keyword evidence="3" id="KW-1003">Cell membrane</keyword>
<evidence type="ECO:0000256" key="1">
    <source>
        <dbReference type="ARBA" id="ARBA00004251"/>
    </source>
</evidence>
<evidence type="ECO:0000256" key="12">
    <source>
        <dbReference type="SAM" id="Phobius"/>
    </source>
</evidence>
<keyword evidence="11" id="KW-0325">Glycoprotein</keyword>
<gene>
    <name evidence="16" type="ORF">U9M48_002276</name>
</gene>
<dbReference type="SMART" id="SM00369">
    <property type="entry name" value="LRR_TYP"/>
    <property type="match status" value="9"/>
</dbReference>
<proteinExistence type="inferred from homology"/>
<evidence type="ECO:0000256" key="2">
    <source>
        <dbReference type="ARBA" id="ARBA00009592"/>
    </source>
</evidence>
<dbReference type="FunFam" id="3.80.10.10:FF:000095">
    <property type="entry name" value="LRR receptor-like serine/threonine-protein kinase GSO1"/>
    <property type="match status" value="2"/>
</dbReference>
<protein>
    <recommendedName>
        <fullName evidence="18">Leucine-rich repeat-containing N-terminal plant-type domain-containing protein</fullName>
    </recommendedName>
</protein>
<dbReference type="GO" id="GO:0009742">
    <property type="term" value="P:brassinosteroid mediated signaling pathway"/>
    <property type="evidence" value="ECO:0007669"/>
    <property type="project" value="UniProtKB-KW"/>
</dbReference>
<feature type="chain" id="PRO_5042873119" description="Leucine-rich repeat-containing N-terminal plant-type domain-containing protein" evidence="13">
    <location>
        <begin position="21"/>
        <end position="939"/>
    </location>
</feature>
<dbReference type="EMBL" id="CP144745">
    <property type="protein sequence ID" value="WVZ51098.1"/>
    <property type="molecule type" value="Genomic_DNA"/>
</dbReference>
<dbReference type="PROSITE" id="PS51450">
    <property type="entry name" value="LRR"/>
    <property type="match status" value="1"/>
</dbReference>
<dbReference type="InterPro" id="IPR055414">
    <property type="entry name" value="LRR_R13L4/SHOC2-like"/>
</dbReference>